<proteinExistence type="predicted"/>
<dbReference type="Proteomes" id="UP000516305">
    <property type="component" value="Chromosome"/>
</dbReference>
<evidence type="ECO:0000313" key="1">
    <source>
        <dbReference type="EMBL" id="QNR24754.1"/>
    </source>
</evidence>
<dbReference type="GO" id="GO:0005975">
    <property type="term" value="P:carbohydrate metabolic process"/>
    <property type="evidence" value="ECO:0007669"/>
    <property type="project" value="InterPro"/>
</dbReference>
<protein>
    <submittedName>
        <fullName evidence="1">Uncharacterized protein</fullName>
    </submittedName>
</protein>
<reference evidence="1 2" key="1">
    <citation type="submission" date="2020-08" db="EMBL/GenBank/DDBJ databases">
        <title>Croceimicrobium hydrocarbonivorans gen. nov., sp. nov., a novel marine bacterium isolated from a bacterial consortium that degrades polyethylene terephthalate.</title>
        <authorList>
            <person name="Liu R."/>
        </authorList>
    </citation>
    <scope>NUCLEOTIDE SEQUENCE [LARGE SCALE GENOMIC DNA]</scope>
    <source>
        <strain evidence="1 2">A20-9</strain>
    </source>
</reference>
<dbReference type="InterPro" id="IPR011330">
    <property type="entry name" value="Glyco_hydro/deAcase_b/a-brl"/>
</dbReference>
<dbReference type="AlphaFoldDB" id="A0A7H0VGA6"/>
<accession>A0A7H0VGA6</accession>
<organism evidence="1 2">
    <name type="scientific">Croceimicrobium hydrocarbonivorans</name>
    <dbReference type="NCBI Taxonomy" id="2761580"/>
    <lineage>
        <taxon>Bacteria</taxon>
        <taxon>Pseudomonadati</taxon>
        <taxon>Bacteroidota</taxon>
        <taxon>Flavobacteriia</taxon>
        <taxon>Flavobacteriales</taxon>
        <taxon>Owenweeksiaceae</taxon>
        <taxon>Croceimicrobium</taxon>
    </lineage>
</organism>
<dbReference type="RefSeq" id="WP_210759280.1">
    <property type="nucleotide sequence ID" value="NZ_CP060139.1"/>
</dbReference>
<dbReference type="KEGG" id="chyd:H4K34_02610"/>
<keyword evidence="2" id="KW-1185">Reference proteome</keyword>
<dbReference type="SUPFAM" id="SSF88713">
    <property type="entry name" value="Glycoside hydrolase/deacetylase"/>
    <property type="match status" value="1"/>
</dbReference>
<sequence>MSVVNKVRKLLPLQIKFGSKTPVVVFHSDDWGSIRMPSNEVRNALHGRNGISADSPYALYDTLASKNDLEHLFETLAANRDSIGRPAILTANVIMANPDFEKIEASDFKEYHFKGLRETFEEYGTSDALQLWANGIKEQVFQPQYHGREHVNVPYWLQKLQEGHEGVRRAFDARVFGVDFAELKLRKNNFQAAWDFDNAEQEAYLLKSIKEGYQAFTQFFGFKSLTAIAPSYTWSPAMERMLRKEGVKSMQSIIMHKVPNGGSDVYKRKRHLIYTDKYQVRMAFFEPSLMASNYDNVGAALARIKQQISRGKPAFISSHRLNFVGTLDESNRERNLTQLAKLLAAIRKEYPNVLFKSADELLQS</sequence>
<evidence type="ECO:0000313" key="2">
    <source>
        <dbReference type="Proteomes" id="UP000516305"/>
    </source>
</evidence>
<gene>
    <name evidence="1" type="ORF">H4K34_02610</name>
</gene>
<dbReference type="EMBL" id="CP060139">
    <property type="protein sequence ID" value="QNR24754.1"/>
    <property type="molecule type" value="Genomic_DNA"/>
</dbReference>
<name>A0A7H0VGA6_9FLAO</name>